<sequence>MISLKTLSNPQRHQYGIMVSMVTDLILAPGLWNHGLIDHIFNPIHKDIIMAIPLSIMGGEDRLLWHYDRGDIYTQLKADIIFFLLKRFGRLVSCSSVLSRWWKALWKLKILPKPFLEHVLARDSFEEVCVLLWLLWSERAAESARTSWSPSSGVGLKLNIDAAIRLAQKQMDTGFVFLNFERVVIAAGSKCYSGVYPVEMWS</sequence>
<dbReference type="OrthoDB" id="693541at2759"/>
<organism evidence="1 2">
    <name type="scientific">Trema orientale</name>
    <name type="common">Charcoal tree</name>
    <name type="synonym">Celtis orientalis</name>
    <dbReference type="NCBI Taxonomy" id="63057"/>
    <lineage>
        <taxon>Eukaryota</taxon>
        <taxon>Viridiplantae</taxon>
        <taxon>Streptophyta</taxon>
        <taxon>Embryophyta</taxon>
        <taxon>Tracheophyta</taxon>
        <taxon>Spermatophyta</taxon>
        <taxon>Magnoliopsida</taxon>
        <taxon>eudicotyledons</taxon>
        <taxon>Gunneridae</taxon>
        <taxon>Pentapetalae</taxon>
        <taxon>rosids</taxon>
        <taxon>fabids</taxon>
        <taxon>Rosales</taxon>
        <taxon>Cannabaceae</taxon>
        <taxon>Trema</taxon>
    </lineage>
</organism>
<dbReference type="InParanoid" id="A0A2P5EGJ2"/>
<proteinExistence type="predicted"/>
<dbReference type="AlphaFoldDB" id="A0A2P5EGJ2"/>
<dbReference type="Proteomes" id="UP000237000">
    <property type="component" value="Unassembled WGS sequence"/>
</dbReference>
<evidence type="ECO:0000313" key="1">
    <source>
        <dbReference type="EMBL" id="PON84658.1"/>
    </source>
</evidence>
<name>A0A2P5EGJ2_TREOI</name>
<keyword evidence="2" id="KW-1185">Reference proteome</keyword>
<protein>
    <submittedName>
        <fullName evidence="1">Uncharacterized protein</fullName>
    </submittedName>
</protein>
<gene>
    <name evidence="1" type="ORF">TorRG33x02_195970</name>
</gene>
<reference evidence="2" key="1">
    <citation type="submission" date="2016-06" db="EMBL/GenBank/DDBJ databases">
        <title>Parallel loss of symbiosis genes in relatives of nitrogen-fixing non-legume Parasponia.</title>
        <authorList>
            <person name="Van Velzen R."/>
            <person name="Holmer R."/>
            <person name="Bu F."/>
            <person name="Rutten L."/>
            <person name="Van Zeijl A."/>
            <person name="Liu W."/>
            <person name="Santuari L."/>
            <person name="Cao Q."/>
            <person name="Sharma T."/>
            <person name="Shen D."/>
            <person name="Roswanjaya Y."/>
            <person name="Wardhani T."/>
            <person name="Kalhor M.S."/>
            <person name="Jansen J."/>
            <person name="Van den Hoogen J."/>
            <person name="Gungor B."/>
            <person name="Hartog M."/>
            <person name="Hontelez J."/>
            <person name="Verver J."/>
            <person name="Yang W.-C."/>
            <person name="Schijlen E."/>
            <person name="Repin R."/>
            <person name="Schilthuizen M."/>
            <person name="Schranz E."/>
            <person name="Heidstra R."/>
            <person name="Miyata K."/>
            <person name="Fedorova E."/>
            <person name="Kohlen W."/>
            <person name="Bisseling T."/>
            <person name="Smit S."/>
            <person name="Geurts R."/>
        </authorList>
    </citation>
    <scope>NUCLEOTIDE SEQUENCE [LARGE SCALE GENOMIC DNA]</scope>
    <source>
        <strain evidence="2">cv. RG33-2</strain>
    </source>
</reference>
<evidence type="ECO:0000313" key="2">
    <source>
        <dbReference type="Proteomes" id="UP000237000"/>
    </source>
</evidence>
<comment type="caution">
    <text evidence="1">The sequence shown here is derived from an EMBL/GenBank/DDBJ whole genome shotgun (WGS) entry which is preliminary data.</text>
</comment>
<dbReference type="EMBL" id="JXTC01000159">
    <property type="protein sequence ID" value="PON84658.1"/>
    <property type="molecule type" value="Genomic_DNA"/>
</dbReference>
<accession>A0A2P5EGJ2</accession>